<feature type="transmembrane region" description="Helical" evidence="10">
    <location>
        <begin position="73"/>
        <end position="96"/>
    </location>
</feature>
<evidence type="ECO:0000256" key="4">
    <source>
        <dbReference type="ARBA" id="ARBA00013533"/>
    </source>
</evidence>
<dbReference type="GeneID" id="19203125"/>
<keyword evidence="7 10" id="KW-1133">Transmembrane helix</keyword>
<evidence type="ECO:0000256" key="1">
    <source>
        <dbReference type="ARBA" id="ARBA00002978"/>
    </source>
</evidence>
<dbReference type="Proteomes" id="UP000053558">
    <property type="component" value="Unassembled WGS sequence"/>
</dbReference>
<dbReference type="AlphaFoldDB" id="A0A5M3MTM9"/>
<evidence type="ECO:0000256" key="9">
    <source>
        <dbReference type="ARBA" id="ARBA00023136"/>
    </source>
</evidence>
<proteinExistence type="inferred from homology"/>
<feature type="transmembrane region" description="Helical" evidence="10">
    <location>
        <begin position="33"/>
        <end position="52"/>
    </location>
</feature>
<keyword evidence="13" id="KW-1185">Reference proteome</keyword>
<comment type="function">
    <text evidence="1">Golgi membrane protein involved in vesicular trafficking and spindle migration.</text>
</comment>
<accession>A0A5M3MTM9</accession>
<evidence type="ECO:0000256" key="5">
    <source>
        <dbReference type="ARBA" id="ARBA00020673"/>
    </source>
</evidence>
<feature type="transmembrane region" description="Helical" evidence="10">
    <location>
        <begin position="228"/>
        <end position="252"/>
    </location>
</feature>
<keyword evidence="8" id="KW-0333">Golgi apparatus</keyword>
<dbReference type="EMBL" id="JH711577">
    <property type="protein sequence ID" value="EIW82397.1"/>
    <property type="molecule type" value="Genomic_DNA"/>
</dbReference>
<dbReference type="GO" id="GO:0016192">
    <property type="term" value="P:vesicle-mediated transport"/>
    <property type="evidence" value="ECO:0007669"/>
    <property type="project" value="TreeGrafter"/>
</dbReference>
<evidence type="ECO:0000313" key="13">
    <source>
        <dbReference type="Proteomes" id="UP000053558"/>
    </source>
</evidence>
<dbReference type="InterPro" id="IPR051076">
    <property type="entry name" value="Golgi_membrane_TVP38/TMEM64"/>
</dbReference>
<evidence type="ECO:0000256" key="8">
    <source>
        <dbReference type="ARBA" id="ARBA00023034"/>
    </source>
</evidence>
<gene>
    <name evidence="12" type="ORF">CONPUDRAFT_153278</name>
</gene>
<dbReference type="OrthoDB" id="166803at2759"/>
<dbReference type="PANTHER" id="PTHR47549:SF1">
    <property type="entry name" value="GOLGI APPARATUS MEMBRANE PROTEIN TVP38"/>
    <property type="match status" value="1"/>
</dbReference>
<evidence type="ECO:0000256" key="7">
    <source>
        <dbReference type="ARBA" id="ARBA00022989"/>
    </source>
</evidence>
<evidence type="ECO:0000313" key="12">
    <source>
        <dbReference type="EMBL" id="EIW82397.1"/>
    </source>
</evidence>
<organism evidence="12 13">
    <name type="scientific">Coniophora puteana (strain RWD-64-598)</name>
    <name type="common">Brown rot fungus</name>
    <dbReference type="NCBI Taxonomy" id="741705"/>
    <lineage>
        <taxon>Eukaryota</taxon>
        <taxon>Fungi</taxon>
        <taxon>Dikarya</taxon>
        <taxon>Basidiomycota</taxon>
        <taxon>Agaricomycotina</taxon>
        <taxon>Agaricomycetes</taxon>
        <taxon>Agaricomycetidae</taxon>
        <taxon>Boletales</taxon>
        <taxon>Coniophorineae</taxon>
        <taxon>Coniophoraceae</taxon>
        <taxon>Coniophora</taxon>
    </lineage>
</organism>
<evidence type="ECO:0000256" key="6">
    <source>
        <dbReference type="ARBA" id="ARBA00022692"/>
    </source>
</evidence>
<dbReference type="Pfam" id="PF09335">
    <property type="entry name" value="VTT_dom"/>
    <property type="match status" value="1"/>
</dbReference>
<comment type="similarity">
    <text evidence="3">Belongs to the TVP38/TMEM64 family.</text>
</comment>
<dbReference type="KEGG" id="cput:CONPUDRAFT_153278"/>
<feature type="domain" description="VTT" evidence="11">
    <location>
        <begin position="93"/>
        <end position="208"/>
    </location>
</feature>
<name>A0A5M3MTM9_CONPW</name>
<comment type="subcellular location">
    <subcellularLocation>
        <location evidence="2">Golgi apparatus membrane</location>
        <topology evidence="2">Multi-pass membrane protein</topology>
    </subcellularLocation>
</comment>
<dbReference type="RefSeq" id="XP_007768072.1">
    <property type="nucleotide sequence ID" value="XM_007769882.1"/>
</dbReference>
<feature type="transmembrane region" description="Helical" evidence="10">
    <location>
        <begin position="152"/>
        <end position="174"/>
    </location>
</feature>
<evidence type="ECO:0000256" key="10">
    <source>
        <dbReference type="SAM" id="Phobius"/>
    </source>
</evidence>
<keyword evidence="9 10" id="KW-0472">Membrane</keyword>
<feature type="transmembrane region" description="Helical" evidence="10">
    <location>
        <begin position="108"/>
        <end position="131"/>
    </location>
</feature>
<comment type="caution">
    <text evidence="12">The sequence shown here is derived from an EMBL/GenBank/DDBJ whole genome shotgun (WGS) entry which is preliminary data.</text>
</comment>
<reference evidence="13" key="1">
    <citation type="journal article" date="2012" name="Science">
        <title>The Paleozoic origin of enzymatic lignin decomposition reconstructed from 31 fungal genomes.</title>
        <authorList>
            <person name="Floudas D."/>
            <person name="Binder M."/>
            <person name="Riley R."/>
            <person name="Barry K."/>
            <person name="Blanchette R.A."/>
            <person name="Henrissat B."/>
            <person name="Martinez A.T."/>
            <person name="Otillar R."/>
            <person name="Spatafora J.W."/>
            <person name="Yadav J.S."/>
            <person name="Aerts A."/>
            <person name="Benoit I."/>
            <person name="Boyd A."/>
            <person name="Carlson A."/>
            <person name="Copeland A."/>
            <person name="Coutinho P.M."/>
            <person name="de Vries R.P."/>
            <person name="Ferreira P."/>
            <person name="Findley K."/>
            <person name="Foster B."/>
            <person name="Gaskell J."/>
            <person name="Glotzer D."/>
            <person name="Gorecki P."/>
            <person name="Heitman J."/>
            <person name="Hesse C."/>
            <person name="Hori C."/>
            <person name="Igarashi K."/>
            <person name="Jurgens J.A."/>
            <person name="Kallen N."/>
            <person name="Kersten P."/>
            <person name="Kohler A."/>
            <person name="Kuees U."/>
            <person name="Kumar T.K.A."/>
            <person name="Kuo A."/>
            <person name="LaButti K."/>
            <person name="Larrondo L.F."/>
            <person name="Lindquist E."/>
            <person name="Ling A."/>
            <person name="Lombard V."/>
            <person name="Lucas S."/>
            <person name="Lundell T."/>
            <person name="Martin R."/>
            <person name="McLaughlin D.J."/>
            <person name="Morgenstern I."/>
            <person name="Morin E."/>
            <person name="Murat C."/>
            <person name="Nagy L.G."/>
            <person name="Nolan M."/>
            <person name="Ohm R.A."/>
            <person name="Patyshakuliyeva A."/>
            <person name="Rokas A."/>
            <person name="Ruiz-Duenas F.J."/>
            <person name="Sabat G."/>
            <person name="Salamov A."/>
            <person name="Samejima M."/>
            <person name="Schmutz J."/>
            <person name="Slot J.C."/>
            <person name="St John F."/>
            <person name="Stenlid J."/>
            <person name="Sun H."/>
            <person name="Sun S."/>
            <person name="Syed K."/>
            <person name="Tsang A."/>
            <person name="Wiebenga A."/>
            <person name="Young D."/>
            <person name="Pisabarro A."/>
            <person name="Eastwood D.C."/>
            <person name="Martin F."/>
            <person name="Cullen D."/>
            <person name="Grigoriev I.V."/>
            <person name="Hibbett D.S."/>
        </authorList>
    </citation>
    <scope>NUCLEOTIDE SEQUENCE [LARGE SCALE GENOMIC DNA]</scope>
    <source>
        <strain evidence="13">RWD-64-598 SS2</strain>
    </source>
</reference>
<dbReference type="PANTHER" id="PTHR47549">
    <property type="entry name" value="GOLGI APPARATUS MEMBRANE PROTEIN TVP38-RELATED"/>
    <property type="match status" value="1"/>
</dbReference>
<feature type="transmembrane region" description="Helical" evidence="10">
    <location>
        <begin position="186"/>
        <end position="207"/>
    </location>
</feature>
<dbReference type="OMA" id="KWQALET"/>
<protein>
    <recommendedName>
        <fullName evidence="4">Golgi apparatus membrane protein TVP38</fullName>
    </recommendedName>
    <alternativeName>
        <fullName evidence="5">Golgi apparatus membrane protein tvp38</fullName>
    </alternativeName>
</protein>
<dbReference type="GO" id="GO:0000139">
    <property type="term" value="C:Golgi membrane"/>
    <property type="evidence" value="ECO:0007669"/>
    <property type="project" value="UniProtKB-SubCell"/>
</dbReference>
<evidence type="ECO:0000256" key="2">
    <source>
        <dbReference type="ARBA" id="ARBA00004653"/>
    </source>
</evidence>
<evidence type="ECO:0000259" key="11">
    <source>
        <dbReference type="Pfam" id="PF09335"/>
    </source>
</evidence>
<keyword evidence="6 10" id="KW-0812">Transmembrane</keyword>
<evidence type="ECO:0000256" key="3">
    <source>
        <dbReference type="ARBA" id="ARBA00008640"/>
    </source>
</evidence>
<dbReference type="GO" id="GO:0000022">
    <property type="term" value="P:mitotic spindle elongation"/>
    <property type="evidence" value="ECO:0007669"/>
    <property type="project" value="TreeGrafter"/>
</dbReference>
<dbReference type="InterPro" id="IPR032816">
    <property type="entry name" value="VTT_dom"/>
</dbReference>
<sequence>MFLPSVRSPITQLKRVSNAITARYSKLSFYGKALIWFLALFYVCLVAAIVVITPSRIAQALYDAAQSLRRQKFGWLVLGAILVVVCFPPFIGYSTVVNLCGFTYGLKGFFIAGLATLIGSALVFTTLRLLFSRRVQRWTSTSEKWQALETVIRAKGLPLIILIRISSFPPWVYANALFAGINSVSLLQFLVATVFVLPRIFLFVFIGSRVAKFSDGEQRHRMDTQTKVVNGLAIAGGILLTIIASSLVYYLMQKQIRQLHQSALERDELAAEALEASEEAPLLQSGTP</sequence>